<evidence type="ECO:0000256" key="3">
    <source>
        <dbReference type="ARBA" id="ARBA00012327"/>
    </source>
</evidence>
<evidence type="ECO:0000256" key="2">
    <source>
        <dbReference type="ARBA" id="ARBA00004746"/>
    </source>
</evidence>
<evidence type="ECO:0000256" key="7">
    <source>
        <dbReference type="ARBA" id="ARBA00022756"/>
    </source>
</evidence>
<protein>
    <recommendedName>
        <fullName evidence="3 8">Malonyl-[acyl-carrier protein] O-methyltransferase</fullName>
        <shortName evidence="8">Malonyl-ACP O-methyltransferase</shortName>
        <ecNumber evidence="3 8">2.1.1.197</ecNumber>
    </recommendedName>
    <alternativeName>
        <fullName evidence="8">Biotin synthesis protein BioC</fullName>
    </alternativeName>
</protein>
<evidence type="ECO:0000256" key="6">
    <source>
        <dbReference type="ARBA" id="ARBA00022691"/>
    </source>
</evidence>
<keyword evidence="4 8" id="KW-0489">Methyltransferase</keyword>
<evidence type="ECO:0000259" key="9">
    <source>
        <dbReference type="Pfam" id="PF08241"/>
    </source>
</evidence>
<dbReference type="HAMAP" id="MF_00835">
    <property type="entry name" value="BioC"/>
    <property type="match status" value="1"/>
</dbReference>
<dbReference type="NCBIfam" id="TIGR02072">
    <property type="entry name" value="BioC"/>
    <property type="match status" value="1"/>
</dbReference>
<dbReference type="InterPro" id="IPR029063">
    <property type="entry name" value="SAM-dependent_MTases_sf"/>
</dbReference>
<evidence type="ECO:0000313" key="10">
    <source>
        <dbReference type="EMBL" id="QSP96597.1"/>
    </source>
</evidence>
<comment type="pathway">
    <text evidence="2 8">Cofactor biosynthesis; biotin biosynthesis.</text>
</comment>
<evidence type="ECO:0000256" key="5">
    <source>
        <dbReference type="ARBA" id="ARBA00022679"/>
    </source>
</evidence>
<evidence type="ECO:0000256" key="1">
    <source>
        <dbReference type="ARBA" id="ARBA00000852"/>
    </source>
</evidence>
<keyword evidence="5 8" id="KW-0808">Transferase</keyword>
<organism evidence="10 11">
    <name type="scientific">Marinobacter salinisoli</name>
    <dbReference type="NCBI Taxonomy" id="2769486"/>
    <lineage>
        <taxon>Bacteria</taxon>
        <taxon>Pseudomonadati</taxon>
        <taxon>Pseudomonadota</taxon>
        <taxon>Gammaproteobacteria</taxon>
        <taxon>Pseudomonadales</taxon>
        <taxon>Marinobacteraceae</taxon>
        <taxon>Marinobacter</taxon>
    </lineage>
</organism>
<feature type="domain" description="Methyltransferase type 11" evidence="9">
    <location>
        <begin position="55"/>
        <end position="149"/>
    </location>
</feature>
<gene>
    <name evidence="8 10" type="primary">bioC</name>
    <name evidence="10" type="ORF">LPB19_15525</name>
</gene>
<evidence type="ECO:0000256" key="8">
    <source>
        <dbReference type="HAMAP-Rule" id="MF_00835"/>
    </source>
</evidence>
<dbReference type="InterPro" id="IPR013216">
    <property type="entry name" value="Methyltransf_11"/>
</dbReference>
<dbReference type="Gene3D" id="3.40.50.150">
    <property type="entry name" value="Vaccinia Virus protein VP39"/>
    <property type="match status" value="1"/>
</dbReference>
<dbReference type="Proteomes" id="UP000663555">
    <property type="component" value="Chromosome"/>
</dbReference>
<proteinExistence type="inferred from homology"/>
<dbReference type="EMBL" id="CP071247">
    <property type="protein sequence ID" value="QSP96597.1"/>
    <property type="molecule type" value="Genomic_DNA"/>
</dbReference>
<dbReference type="CDD" id="cd02440">
    <property type="entry name" value="AdoMet_MTases"/>
    <property type="match status" value="1"/>
</dbReference>
<reference evidence="10 11" key="1">
    <citation type="submission" date="2021-03" db="EMBL/GenBank/DDBJ databases">
        <title>Genome sequencing of Marinobacter sp. LPB0319.</title>
        <authorList>
            <person name="Kim J."/>
        </authorList>
    </citation>
    <scope>NUCLEOTIDE SEQUENCE [LARGE SCALE GENOMIC DNA]</scope>
    <source>
        <strain evidence="10 11">LPB0319</strain>
    </source>
</reference>
<dbReference type="GO" id="GO:0102130">
    <property type="term" value="F:malonyl-CoA methyltransferase activity"/>
    <property type="evidence" value="ECO:0007669"/>
    <property type="project" value="UniProtKB-EC"/>
</dbReference>
<dbReference type="EC" id="2.1.1.197" evidence="3 8"/>
<dbReference type="SUPFAM" id="SSF53335">
    <property type="entry name" value="S-adenosyl-L-methionine-dependent methyltransferases"/>
    <property type="match status" value="1"/>
</dbReference>
<dbReference type="InterPro" id="IPR050602">
    <property type="entry name" value="Malonyl-ACP_OMT"/>
</dbReference>
<dbReference type="Pfam" id="PF08241">
    <property type="entry name" value="Methyltransf_11"/>
    <property type="match status" value="1"/>
</dbReference>
<evidence type="ECO:0000313" key="11">
    <source>
        <dbReference type="Proteomes" id="UP000663555"/>
    </source>
</evidence>
<sequence length="265" mass="28985">MESVATAPIANKADIARAFGAASATYEGASRLQRMMGDAMVKKLADERHSPASVLDLGCGTGWFSRVLSQVPCVKDVTGVDLSAGMVEQARQQGGAQLSWLVADAERLPFPDQSFDIVFSNLMIQWCSDPRPVLRQCRRLLKPGGQLMISTLLDGTLRELKTAWAQADPGRPHINRFESGERLADLVDRELPGAQITRRTITLPYRSPLALTGELKQLGAGFKSDARRKTLTGPGRVRAMCQAYPTHANGTVSASYEAAWIYWRP</sequence>
<keyword evidence="7 8" id="KW-0093">Biotin biosynthesis</keyword>
<evidence type="ECO:0000256" key="4">
    <source>
        <dbReference type="ARBA" id="ARBA00022603"/>
    </source>
</evidence>
<dbReference type="InterPro" id="IPR011814">
    <property type="entry name" value="BioC"/>
</dbReference>
<keyword evidence="11" id="KW-1185">Reference proteome</keyword>
<dbReference type="GO" id="GO:0032259">
    <property type="term" value="P:methylation"/>
    <property type="evidence" value="ECO:0007669"/>
    <property type="project" value="UniProtKB-KW"/>
</dbReference>
<accession>A0ABX7MW13</accession>
<dbReference type="PANTHER" id="PTHR13090:SF1">
    <property type="entry name" value="ARGININE-HYDROXYLASE NDUFAF5, MITOCHONDRIAL"/>
    <property type="match status" value="1"/>
</dbReference>
<comment type="catalytic activity">
    <reaction evidence="1 8">
        <text>malonyl-[ACP] + S-adenosyl-L-methionine = malonyl-[ACP] methyl ester + S-adenosyl-L-homocysteine</text>
        <dbReference type="Rhea" id="RHEA:17105"/>
        <dbReference type="Rhea" id="RHEA-COMP:9623"/>
        <dbReference type="Rhea" id="RHEA-COMP:9954"/>
        <dbReference type="ChEBI" id="CHEBI:57856"/>
        <dbReference type="ChEBI" id="CHEBI:59789"/>
        <dbReference type="ChEBI" id="CHEBI:78449"/>
        <dbReference type="ChEBI" id="CHEBI:78845"/>
        <dbReference type="EC" id="2.1.1.197"/>
    </reaction>
</comment>
<dbReference type="PANTHER" id="PTHR13090">
    <property type="entry name" value="ARGININE-HYDROXYLASE NDUFAF5, MITOCHONDRIAL"/>
    <property type="match status" value="1"/>
</dbReference>
<comment type="function">
    <text evidence="8">Converts the free carboxyl group of a malonyl-thioester to its methyl ester by transfer of a methyl group from S-adenosyl-L-methionine (SAM). It allows to synthesize pimeloyl-ACP via the fatty acid synthetic pathway.</text>
</comment>
<name>A0ABX7MW13_9GAMM</name>
<keyword evidence="6 8" id="KW-0949">S-adenosyl-L-methionine</keyword>
<comment type="similarity">
    <text evidence="8">Belongs to the methyltransferase superfamily.</text>
</comment>